<evidence type="ECO:0000256" key="1">
    <source>
        <dbReference type="ARBA" id="ARBA00022574"/>
    </source>
</evidence>
<evidence type="ECO:0000313" key="5">
    <source>
        <dbReference type="EMBL" id="KAJ3180107.1"/>
    </source>
</evidence>
<accession>A0AAD5XTE8</accession>
<protein>
    <recommendedName>
        <fullName evidence="4">ASTRA-associated protein 1</fullName>
    </recommendedName>
</protein>
<organism evidence="5 6">
    <name type="scientific">Geranomyces variabilis</name>
    <dbReference type="NCBI Taxonomy" id="109894"/>
    <lineage>
        <taxon>Eukaryota</taxon>
        <taxon>Fungi</taxon>
        <taxon>Fungi incertae sedis</taxon>
        <taxon>Chytridiomycota</taxon>
        <taxon>Chytridiomycota incertae sedis</taxon>
        <taxon>Chytridiomycetes</taxon>
        <taxon>Spizellomycetales</taxon>
        <taxon>Powellomycetaceae</taxon>
        <taxon>Geranomyces</taxon>
    </lineage>
</organism>
<dbReference type="PANTHER" id="PTHR19854">
    <property type="entry name" value="TRANSDUCIN BETA-LIKE 3"/>
    <property type="match status" value="1"/>
</dbReference>
<name>A0AAD5XTE8_9FUNG</name>
<dbReference type="AlphaFoldDB" id="A0AAD5XTE8"/>
<dbReference type="EMBL" id="JADGJQ010000018">
    <property type="protein sequence ID" value="KAJ3180107.1"/>
    <property type="molecule type" value="Genomic_DNA"/>
</dbReference>
<evidence type="ECO:0000256" key="4">
    <source>
        <dbReference type="ARBA" id="ARBA00040563"/>
    </source>
</evidence>
<reference evidence="5" key="1">
    <citation type="submission" date="2020-05" db="EMBL/GenBank/DDBJ databases">
        <title>Phylogenomic resolution of chytrid fungi.</title>
        <authorList>
            <person name="Stajich J.E."/>
            <person name="Amses K."/>
            <person name="Simmons R."/>
            <person name="Seto K."/>
            <person name="Myers J."/>
            <person name="Bonds A."/>
            <person name="Quandt C.A."/>
            <person name="Barry K."/>
            <person name="Liu P."/>
            <person name="Grigoriev I."/>
            <person name="Longcore J.E."/>
            <person name="James T.Y."/>
        </authorList>
    </citation>
    <scope>NUCLEOTIDE SEQUENCE</scope>
    <source>
        <strain evidence="5">JEL0379</strain>
    </source>
</reference>
<evidence type="ECO:0000313" key="6">
    <source>
        <dbReference type="Proteomes" id="UP001212152"/>
    </source>
</evidence>
<evidence type="ECO:0000256" key="3">
    <source>
        <dbReference type="ARBA" id="ARBA00037931"/>
    </source>
</evidence>
<sequence>MLISGQIDVYNLTRNEYHRQGIMLPDAAKDTGLCMCLRLFQAPSNQVLLAAGYESGVIIIWDVESGEMRQRGKFHEEPVLSLDIEPGASIGVSGGADTKLVRWRLDAESETRNAALEVLSEQTLPARGTAAVMIRSDAKIVAVGSWDSRFAVAS</sequence>
<proteinExistence type="inferred from homology"/>
<keyword evidence="2" id="KW-0677">Repeat</keyword>
<dbReference type="Proteomes" id="UP001212152">
    <property type="component" value="Unassembled WGS sequence"/>
</dbReference>
<dbReference type="InterPro" id="IPR036322">
    <property type="entry name" value="WD40_repeat_dom_sf"/>
</dbReference>
<dbReference type="Gene3D" id="2.130.10.10">
    <property type="entry name" value="YVTN repeat-like/Quinoprotein amine dehydrogenase"/>
    <property type="match status" value="1"/>
</dbReference>
<comment type="caution">
    <text evidence="5">The sequence shown here is derived from an EMBL/GenBank/DDBJ whole genome shotgun (WGS) entry which is preliminary data.</text>
</comment>
<comment type="similarity">
    <text evidence="3">Belongs to the WD repeat ASA1 family.</text>
</comment>
<evidence type="ECO:0000256" key="2">
    <source>
        <dbReference type="ARBA" id="ARBA00022737"/>
    </source>
</evidence>
<keyword evidence="1" id="KW-0853">WD repeat</keyword>
<keyword evidence="6" id="KW-1185">Reference proteome</keyword>
<dbReference type="InterPro" id="IPR015943">
    <property type="entry name" value="WD40/YVTN_repeat-like_dom_sf"/>
</dbReference>
<dbReference type="SUPFAM" id="SSF50978">
    <property type="entry name" value="WD40 repeat-like"/>
    <property type="match status" value="1"/>
</dbReference>
<dbReference type="PANTHER" id="PTHR19854:SF1">
    <property type="entry name" value="GUANINE NUCLEOTIDE-BINDING PROTEIN SUBUNIT BETA-LIKE PROTEIN 1"/>
    <property type="match status" value="1"/>
</dbReference>
<gene>
    <name evidence="5" type="primary">GNB1L</name>
    <name evidence="5" type="ORF">HDU87_002332</name>
</gene>